<dbReference type="EMBL" id="JAHXPT010000009">
    <property type="protein sequence ID" value="MBW6410772.1"/>
    <property type="molecule type" value="Genomic_DNA"/>
</dbReference>
<dbReference type="CDD" id="cd07516">
    <property type="entry name" value="HAD_Pase"/>
    <property type="match status" value="1"/>
</dbReference>
<name>A0ABS7AQ68_9CLOT</name>
<dbReference type="InterPro" id="IPR006379">
    <property type="entry name" value="HAD-SF_hydro_IIB"/>
</dbReference>
<dbReference type="SFLD" id="SFLDG01140">
    <property type="entry name" value="C2.B:_Phosphomannomutase_and_P"/>
    <property type="match status" value="1"/>
</dbReference>
<dbReference type="InterPro" id="IPR036412">
    <property type="entry name" value="HAD-like_sf"/>
</dbReference>
<evidence type="ECO:0000313" key="1">
    <source>
        <dbReference type="EMBL" id="MBW6410772.1"/>
    </source>
</evidence>
<accession>A0ABS7AQ68</accession>
<gene>
    <name evidence="1" type="ORF">KYD98_11775</name>
</gene>
<dbReference type="Proteomes" id="UP001519921">
    <property type="component" value="Unassembled WGS sequence"/>
</dbReference>
<keyword evidence="2" id="KW-1185">Reference proteome</keyword>
<dbReference type="Gene3D" id="3.30.1240.10">
    <property type="match status" value="1"/>
</dbReference>
<reference evidence="1 2" key="1">
    <citation type="submission" date="2021-07" db="EMBL/GenBank/DDBJ databases">
        <title>Clostridium weizhouense sp. nov., an anaerobic bacterium isolated from activated sludge of Petroleum wastewater.</title>
        <authorList>
            <person name="Li Q."/>
        </authorList>
    </citation>
    <scope>NUCLEOTIDE SEQUENCE [LARGE SCALE GENOMIC DNA]</scope>
    <source>
        <strain evidence="1 2">YB-6</strain>
    </source>
</reference>
<dbReference type="PANTHER" id="PTHR10000:SF8">
    <property type="entry name" value="HAD SUPERFAMILY HYDROLASE-LIKE, TYPE 3"/>
    <property type="match status" value="1"/>
</dbReference>
<protein>
    <submittedName>
        <fullName evidence="1">Cof-type HAD-IIB family hydrolase</fullName>
    </submittedName>
</protein>
<dbReference type="SFLD" id="SFLDS00003">
    <property type="entry name" value="Haloacid_Dehalogenase"/>
    <property type="match status" value="1"/>
</dbReference>
<evidence type="ECO:0000313" key="2">
    <source>
        <dbReference type="Proteomes" id="UP001519921"/>
    </source>
</evidence>
<dbReference type="InterPro" id="IPR000150">
    <property type="entry name" value="Cof"/>
</dbReference>
<dbReference type="PROSITE" id="PS01228">
    <property type="entry name" value="COF_1"/>
    <property type="match status" value="1"/>
</dbReference>
<keyword evidence="1" id="KW-0378">Hydrolase</keyword>
<dbReference type="NCBIfam" id="TIGR01484">
    <property type="entry name" value="HAD-SF-IIB"/>
    <property type="match status" value="1"/>
</dbReference>
<dbReference type="Pfam" id="PF08282">
    <property type="entry name" value="Hydrolase_3"/>
    <property type="match status" value="1"/>
</dbReference>
<sequence>MKYKLICIDMDGTLLSGHSEISEKNKYVLKKAVDKGIKIAISTGRIFASADYFANLVGIKTELISCNGAYIKNRATDEVIYSNTLTKEQVLKIYNTIHDKGFRIIYYTCDTAIIDTPFKENHTYNITNKLVPAEKQVKFFITSDIHEILDKFGDSIIKIIGLDDSNNNKQKLLNVKNELLKFSDLETVSSGSNNFEIMQKGVSKGNAAKILGEKLGIKKEETICIGDNENDVSMIKYAGLGIAMGNGSEVAKKAADYITDTNINDGVAKAIEKFAL</sequence>
<organism evidence="1 2">
    <name type="scientific">Clostridium weizhouense</name>
    <dbReference type="NCBI Taxonomy" id="2859781"/>
    <lineage>
        <taxon>Bacteria</taxon>
        <taxon>Bacillati</taxon>
        <taxon>Bacillota</taxon>
        <taxon>Clostridia</taxon>
        <taxon>Eubacteriales</taxon>
        <taxon>Clostridiaceae</taxon>
        <taxon>Clostridium</taxon>
    </lineage>
</organism>
<dbReference type="Gene3D" id="3.40.50.1000">
    <property type="entry name" value="HAD superfamily/HAD-like"/>
    <property type="match status" value="1"/>
</dbReference>
<dbReference type="NCBIfam" id="TIGR00099">
    <property type="entry name" value="Cof-subfamily"/>
    <property type="match status" value="1"/>
</dbReference>
<dbReference type="PROSITE" id="PS01229">
    <property type="entry name" value="COF_2"/>
    <property type="match status" value="1"/>
</dbReference>
<dbReference type="GO" id="GO:0016787">
    <property type="term" value="F:hydrolase activity"/>
    <property type="evidence" value="ECO:0007669"/>
    <property type="project" value="UniProtKB-KW"/>
</dbReference>
<dbReference type="SUPFAM" id="SSF56784">
    <property type="entry name" value="HAD-like"/>
    <property type="match status" value="1"/>
</dbReference>
<dbReference type="SFLD" id="SFLDG01144">
    <property type="entry name" value="C2.B.4:_PGP_Like"/>
    <property type="match status" value="1"/>
</dbReference>
<dbReference type="PRINTS" id="PR00119">
    <property type="entry name" value="CATATPASE"/>
</dbReference>
<proteinExistence type="predicted"/>
<dbReference type="RefSeq" id="WP_219780235.1">
    <property type="nucleotide sequence ID" value="NZ_JAHXPT010000009.1"/>
</dbReference>
<dbReference type="PANTHER" id="PTHR10000">
    <property type="entry name" value="PHOSPHOSERINE PHOSPHATASE"/>
    <property type="match status" value="1"/>
</dbReference>
<comment type="caution">
    <text evidence="1">The sequence shown here is derived from an EMBL/GenBank/DDBJ whole genome shotgun (WGS) entry which is preliminary data.</text>
</comment>
<dbReference type="InterPro" id="IPR023214">
    <property type="entry name" value="HAD_sf"/>
</dbReference>